<dbReference type="InterPro" id="IPR003690">
    <property type="entry name" value="MTERF"/>
</dbReference>
<dbReference type="GO" id="GO:0003676">
    <property type="term" value="F:nucleic acid binding"/>
    <property type="evidence" value="ECO:0007669"/>
    <property type="project" value="InterPro"/>
</dbReference>
<keyword evidence="3" id="KW-0809">Transit peptide</keyword>
<dbReference type="GO" id="GO:0006353">
    <property type="term" value="P:DNA-templated transcription termination"/>
    <property type="evidence" value="ECO:0007669"/>
    <property type="project" value="UniProtKB-KW"/>
</dbReference>
<proteinExistence type="inferred from homology"/>
<reference evidence="4" key="1">
    <citation type="submission" date="2020-06" db="EMBL/GenBank/DDBJ databases">
        <authorList>
            <person name="Li T."/>
            <person name="Hu X."/>
            <person name="Zhang T."/>
            <person name="Song X."/>
            <person name="Zhang H."/>
            <person name="Dai N."/>
            <person name="Sheng W."/>
            <person name="Hou X."/>
            <person name="Wei L."/>
        </authorList>
    </citation>
    <scope>NUCLEOTIDE SEQUENCE</scope>
    <source>
        <strain evidence="4">G02</strain>
        <tissue evidence="4">Leaf</tissue>
    </source>
</reference>
<keyword evidence="2" id="KW-0805">Transcription regulation</keyword>
<organism evidence="4">
    <name type="scientific">Sesamum radiatum</name>
    <name type="common">Black benniseed</name>
    <dbReference type="NCBI Taxonomy" id="300843"/>
    <lineage>
        <taxon>Eukaryota</taxon>
        <taxon>Viridiplantae</taxon>
        <taxon>Streptophyta</taxon>
        <taxon>Embryophyta</taxon>
        <taxon>Tracheophyta</taxon>
        <taxon>Spermatophyta</taxon>
        <taxon>Magnoliopsida</taxon>
        <taxon>eudicotyledons</taxon>
        <taxon>Gunneridae</taxon>
        <taxon>Pentapetalae</taxon>
        <taxon>asterids</taxon>
        <taxon>lamiids</taxon>
        <taxon>Lamiales</taxon>
        <taxon>Pedaliaceae</taxon>
        <taxon>Sesamum</taxon>
    </lineage>
</organism>
<comment type="caution">
    <text evidence="4">The sequence shown here is derived from an EMBL/GenBank/DDBJ whole genome shotgun (WGS) entry which is preliminary data.</text>
</comment>
<sequence>MFRVLRWRLDTDAKGRSLPTSQAGFDRRKIAFIFAIYAFLRNPFCMKVSEKKRIANMDFLVNELGCKPVAVAQCPVLLNFNLNKRMKPRCFVVQIWKAAGLLKNTIELRNHLVDDVREEVVEAMHFQSSG</sequence>
<reference evidence="4" key="2">
    <citation type="journal article" date="2024" name="Plant">
        <title>Genomic evolution and insights into agronomic trait innovations of Sesamum species.</title>
        <authorList>
            <person name="Miao H."/>
            <person name="Wang L."/>
            <person name="Qu L."/>
            <person name="Liu H."/>
            <person name="Sun Y."/>
            <person name="Le M."/>
            <person name="Wang Q."/>
            <person name="Wei S."/>
            <person name="Zheng Y."/>
            <person name="Lin W."/>
            <person name="Duan Y."/>
            <person name="Cao H."/>
            <person name="Xiong S."/>
            <person name="Wang X."/>
            <person name="Wei L."/>
            <person name="Li C."/>
            <person name="Ma Q."/>
            <person name="Ju M."/>
            <person name="Zhao R."/>
            <person name="Li G."/>
            <person name="Mu C."/>
            <person name="Tian Q."/>
            <person name="Mei H."/>
            <person name="Zhang T."/>
            <person name="Gao T."/>
            <person name="Zhang H."/>
        </authorList>
    </citation>
    <scope>NUCLEOTIDE SEQUENCE</scope>
    <source>
        <strain evidence="4">G02</strain>
    </source>
</reference>
<dbReference type="InterPro" id="IPR038538">
    <property type="entry name" value="MTERF_sf"/>
</dbReference>
<evidence type="ECO:0000256" key="1">
    <source>
        <dbReference type="ARBA" id="ARBA00007692"/>
    </source>
</evidence>
<accession>A0AAW2W3T1</accession>
<name>A0AAW2W3T1_SESRA</name>
<dbReference type="AlphaFoldDB" id="A0AAW2W3T1"/>
<dbReference type="Pfam" id="PF02536">
    <property type="entry name" value="mTERF"/>
    <property type="match status" value="1"/>
</dbReference>
<evidence type="ECO:0000256" key="3">
    <source>
        <dbReference type="ARBA" id="ARBA00022946"/>
    </source>
</evidence>
<dbReference type="Gene3D" id="1.25.70.10">
    <property type="entry name" value="Transcription termination factor 3, mitochondrial"/>
    <property type="match status" value="1"/>
</dbReference>
<gene>
    <name evidence="4" type="ORF">Sradi_0292400</name>
</gene>
<keyword evidence="2" id="KW-0806">Transcription termination</keyword>
<evidence type="ECO:0000256" key="2">
    <source>
        <dbReference type="ARBA" id="ARBA00022472"/>
    </source>
</evidence>
<dbReference type="EMBL" id="JACGWJ010000002">
    <property type="protein sequence ID" value="KAL0435845.1"/>
    <property type="molecule type" value="Genomic_DNA"/>
</dbReference>
<protein>
    <submittedName>
        <fullName evidence="4">Uncharacterized protein</fullName>
    </submittedName>
</protein>
<evidence type="ECO:0000313" key="4">
    <source>
        <dbReference type="EMBL" id="KAL0435845.1"/>
    </source>
</evidence>
<dbReference type="PANTHER" id="PTHR13068">
    <property type="entry name" value="CGI-12 PROTEIN-RELATED"/>
    <property type="match status" value="1"/>
</dbReference>
<keyword evidence="2" id="KW-0804">Transcription</keyword>
<comment type="similarity">
    <text evidence="1">Belongs to the mTERF family.</text>
</comment>
<dbReference type="PANTHER" id="PTHR13068:SF166">
    <property type="entry name" value="TRANSCRIPTION TERMINATION FACTOR MTERF15, MITOCHONDRIAL-LIKE"/>
    <property type="match status" value="1"/>
</dbReference>